<evidence type="ECO:0000256" key="4">
    <source>
        <dbReference type="PROSITE-ProRule" id="PRU00335"/>
    </source>
</evidence>
<dbReference type="EMBL" id="JAHBAY010000019">
    <property type="protein sequence ID" value="MBT0773748.1"/>
    <property type="molecule type" value="Genomic_DNA"/>
</dbReference>
<dbReference type="Pfam" id="PF17754">
    <property type="entry name" value="TetR_C_14"/>
    <property type="match status" value="1"/>
</dbReference>
<dbReference type="PROSITE" id="PS50977">
    <property type="entry name" value="HTH_TETR_2"/>
    <property type="match status" value="1"/>
</dbReference>
<evidence type="ECO:0000313" key="7">
    <source>
        <dbReference type="Proteomes" id="UP001197247"/>
    </source>
</evidence>
<evidence type="ECO:0000259" key="5">
    <source>
        <dbReference type="PROSITE" id="PS50977"/>
    </source>
</evidence>
<keyword evidence="2 4" id="KW-0238">DNA-binding</keyword>
<evidence type="ECO:0000256" key="2">
    <source>
        <dbReference type="ARBA" id="ARBA00023125"/>
    </source>
</evidence>
<dbReference type="InterPro" id="IPR001647">
    <property type="entry name" value="HTH_TetR"/>
</dbReference>
<evidence type="ECO:0000256" key="1">
    <source>
        <dbReference type="ARBA" id="ARBA00023015"/>
    </source>
</evidence>
<reference evidence="6 7" key="1">
    <citation type="submission" date="2021-05" db="EMBL/GenBank/DDBJ databases">
        <title>Kineosporia and Streptomyces sp. nov. two new marine actinobacteria isolated from Coral.</title>
        <authorList>
            <person name="Buangrab K."/>
            <person name="Sutthacheep M."/>
            <person name="Yeemin T."/>
            <person name="Harunari E."/>
            <person name="Igarashi Y."/>
            <person name="Kanchanasin P."/>
            <person name="Tanasupawat S."/>
            <person name="Phongsopitanun W."/>
        </authorList>
    </citation>
    <scope>NUCLEOTIDE SEQUENCE [LARGE SCALE GENOMIC DNA]</scope>
    <source>
        <strain evidence="6 7">J2-2</strain>
    </source>
</reference>
<feature type="DNA-binding region" description="H-T-H motif" evidence="4">
    <location>
        <begin position="37"/>
        <end position="56"/>
    </location>
</feature>
<dbReference type="PANTHER" id="PTHR30055:SF238">
    <property type="entry name" value="MYCOFACTOCIN BIOSYNTHESIS TRANSCRIPTIONAL REGULATOR MFTR-RELATED"/>
    <property type="match status" value="1"/>
</dbReference>
<proteinExistence type="predicted"/>
<dbReference type="Gene3D" id="1.10.357.10">
    <property type="entry name" value="Tetracycline Repressor, domain 2"/>
    <property type="match status" value="1"/>
</dbReference>
<evidence type="ECO:0000256" key="3">
    <source>
        <dbReference type="ARBA" id="ARBA00023163"/>
    </source>
</evidence>
<organism evidence="6 7">
    <name type="scientific">Kineosporia corallincola</name>
    <dbReference type="NCBI Taxonomy" id="2835133"/>
    <lineage>
        <taxon>Bacteria</taxon>
        <taxon>Bacillati</taxon>
        <taxon>Actinomycetota</taxon>
        <taxon>Actinomycetes</taxon>
        <taxon>Kineosporiales</taxon>
        <taxon>Kineosporiaceae</taxon>
        <taxon>Kineosporia</taxon>
    </lineage>
</organism>
<protein>
    <submittedName>
        <fullName evidence="6">TetR family transcriptional regulator</fullName>
    </submittedName>
</protein>
<keyword evidence="3" id="KW-0804">Transcription</keyword>
<sequence>MTSSEGDLRSRRRSATAREIHEATLRLAARHGYDHVTVDMISTEAGVSRRTFFNYYPSKEAAVVAGPKSLPEPALSVFLAGPSDGPAQVLRDLNELLLRELEQNQPARDDLRQVMALAQEHPAILAHLLGNFDAFERVVAAAVAQRLGAEPDDEVPALLAALALSTTRTGLQRWAHGPSLDTSPVSEVERTAALLHSLLIT</sequence>
<feature type="domain" description="HTH tetR-type" evidence="5">
    <location>
        <begin position="14"/>
        <end position="74"/>
    </location>
</feature>
<dbReference type="PANTHER" id="PTHR30055">
    <property type="entry name" value="HTH-TYPE TRANSCRIPTIONAL REGULATOR RUTR"/>
    <property type="match status" value="1"/>
</dbReference>
<name>A0ABS5TSG2_9ACTN</name>
<accession>A0ABS5TSG2</accession>
<evidence type="ECO:0000313" key="6">
    <source>
        <dbReference type="EMBL" id="MBT0773748.1"/>
    </source>
</evidence>
<dbReference type="Pfam" id="PF00440">
    <property type="entry name" value="TetR_N"/>
    <property type="match status" value="1"/>
</dbReference>
<keyword evidence="1" id="KW-0805">Transcription regulation</keyword>
<dbReference type="InterPro" id="IPR050109">
    <property type="entry name" value="HTH-type_TetR-like_transc_reg"/>
</dbReference>
<dbReference type="InterPro" id="IPR041347">
    <property type="entry name" value="MftR_C"/>
</dbReference>
<comment type="caution">
    <text evidence="6">The sequence shown here is derived from an EMBL/GenBank/DDBJ whole genome shotgun (WGS) entry which is preliminary data.</text>
</comment>
<gene>
    <name evidence="6" type="ORF">KIH74_32685</name>
</gene>
<dbReference type="Proteomes" id="UP001197247">
    <property type="component" value="Unassembled WGS sequence"/>
</dbReference>
<keyword evidence="7" id="KW-1185">Reference proteome</keyword>
<dbReference type="InterPro" id="IPR009057">
    <property type="entry name" value="Homeodomain-like_sf"/>
</dbReference>
<dbReference type="SUPFAM" id="SSF46689">
    <property type="entry name" value="Homeodomain-like"/>
    <property type="match status" value="1"/>
</dbReference>
<dbReference type="RefSeq" id="WP_214160287.1">
    <property type="nucleotide sequence ID" value="NZ_JAHBAY010000019.1"/>
</dbReference>